<evidence type="ECO:0000313" key="6">
    <source>
        <dbReference type="EMBL" id="RZT94597.1"/>
    </source>
</evidence>
<accession>A0A4Q7VEH1</accession>
<organism evidence="6 7">
    <name type="scientific">Advenella incenata</name>
    <dbReference type="NCBI Taxonomy" id="267800"/>
    <lineage>
        <taxon>Bacteria</taxon>
        <taxon>Pseudomonadati</taxon>
        <taxon>Pseudomonadota</taxon>
        <taxon>Betaproteobacteria</taxon>
        <taxon>Burkholderiales</taxon>
        <taxon>Alcaligenaceae</taxon>
    </lineage>
</organism>
<keyword evidence="2" id="KW-0805">Transcription regulation</keyword>
<dbReference type="OrthoDB" id="8650466at2"/>
<gene>
    <name evidence="6" type="ORF">EV681_3018</name>
</gene>
<dbReference type="FunFam" id="1.10.10.10:FF:000001">
    <property type="entry name" value="LysR family transcriptional regulator"/>
    <property type="match status" value="1"/>
</dbReference>
<keyword evidence="3 6" id="KW-0238">DNA-binding</keyword>
<name>A0A4Q7VEH1_9BURK</name>
<dbReference type="GO" id="GO:0003700">
    <property type="term" value="F:DNA-binding transcription factor activity"/>
    <property type="evidence" value="ECO:0007669"/>
    <property type="project" value="InterPro"/>
</dbReference>
<dbReference type="PANTHER" id="PTHR30419">
    <property type="entry name" value="HTH-TYPE TRANSCRIPTIONAL REGULATOR YBHD"/>
    <property type="match status" value="1"/>
</dbReference>
<dbReference type="GO" id="GO:0003677">
    <property type="term" value="F:DNA binding"/>
    <property type="evidence" value="ECO:0007669"/>
    <property type="project" value="UniProtKB-KW"/>
</dbReference>
<dbReference type="InterPro" id="IPR036390">
    <property type="entry name" value="WH_DNA-bd_sf"/>
</dbReference>
<dbReference type="CDD" id="cd05466">
    <property type="entry name" value="PBP2_LTTR_substrate"/>
    <property type="match status" value="1"/>
</dbReference>
<dbReference type="SUPFAM" id="SSF53850">
    <property type="entry name" value="Periplasmic binding protein-like II"/>
    <property type="match status" value="1"/>
</dbReference>
<dbReference type="Pfam" id="PF03466">
    <property type="entry name" value="LysR_substrate"/>
    <property type="match status" value="1"/>
</dbReference>
<dbReference type="Pfam" id="PF00126">
    <property type="entry name" value="HTH_1"/>
    <property type="match status" value="1"/>
</dbReference>
<dbReference type="PROSITE" id="PS50931">
    <property type="entry name" value="HTH_LYSR"/>
    <property type="match status" value="1"/>
</dbReference>
<dbReference type="InterPro" id="IPR000847">
    <property type="entry name" value="LysR_HTH_N"/>
</dbReference>
<dbReference type="EMBL" id="SHKO01000002">
    <property type="protein sequence ID" value="RZT94597.1"/>
    <property type="molecule type" value="Genomic_DNA"/>
</dbReference>
<comment type="similarity">
    <text evidence="1">Belongs to the LysR transcriptional regulatory family.</text>
</comment>
<evidence type="ECO:0000259" key="5">
    <source>
        <dbReference type="PROSITE" id="PS50931"/>
    </source>
</evidence>
<dbReference type="Proteomes" id="UP000293398">
    <property type="component" value="Unassembled WGS sequence"/>
</dbReference>
<dbReference type="SUPFAM" id="SSF46785">
    <property type="entry name" value="Winged helix' DNA-binding domain"/>
    <property type="match status" value="1"/>
</dbReference>
<sequence length="298" mass="32708">MSLDSADRRLRFFVSIADLGSLSKAATVLDQTQSGLSKQLALLEAHVDQRLFVRTGRGLKLTEAGEILYDAVKPAFLEIDRAMDQVRKQGVTQGTVRLAAVHTLSYYFTADCIATFVSNRPHVNLSLMGRSSPEVVTLVEHGNAELGLVYDSAVNSDVLDSTALFEEDMALVVKQDSALIGPQDLTSASLQLVGFPPHYALRKMIHSGGLQPHFVTEAETVDAMLRLVSSGVGDCILPSRIPAKILADYGLRKVKIDRPLLRRRMVLIKHQDKPLSALAIALEQCIIQLSKTMKEQME</sequence>
<evidence type="ECO:0000313" key="7">
    <source>
        <dbReference type="Proteomes" id="UP000293398"/>
    </source>
</evidence>
<reference evidence="6 7" key="1">
    <citation type="submission" date="2019-02" db="EMBL/GenBank/DDBJ databases">
        <title>Genomic Encyclopedia of Type Strains, Phase IV (KMG-IV): sequencing the most valuable type-strain genomes for metagenomic binning, comparative biology and taxonomic classification.</title>
        <authorList>
            <person name="Goeker M."/>
        </authorList>
    </citation>
    <scope>NUCLEOTIDE SEQUENCE [LARGE SCALE GENOMIC DNA]</scope>
    <source>
        <strain evidence="6 7">DSM 23814</strain>
    </source>
</reference>
<evidence type="ECO:0000256" key="3">
    <source>
        <dbReference type="ARBA" id="ARBA00023125"/>
    </source>
</evidence>
<feature type="domain" description="HTH lysR-type" evidence="5">
    <location>
        <begin position="1"/>
        <end position="62"/>
    </location>
</feature>
<dbReference type="InterPro" id="IPR050950">
    <property type="entry name" value="HTH-type_LysR_regulators"/>
</dbReference>
<protein>
    <submittedName>
        <fullName evidence="6">DNA-binding transcriptional LysR family regulator</fullName>
    </submittedName>
</protein>
<dbReference type="InterPro" id="IPR005119">
    <property type="entry name" value="LysR_subst-bd"/>
</dbReference>
<keyword evidence="7" id="KW-1185">Reference proteome</keyword>
<keyword evidence="4" id="KW-0804">Transcription</keyword>
<evidence type="ECO:0000256" key="4">
    <source>
        <dbReference type="ARBA" id="ARBA00023163"/>
    </source>
</evidence>
<proteinExistence type="inferred from homology"/>
<evidence type="ECO:0000256" key="1">
    <source>
        <dbReference type="ARBA" id="ARBA00009437"/>
    </source>
</evidence>
<dbReference type="GO" id="GO:0005829">
    <property type="term" value="C:cytosol"/>
    <property type="evidence" value="ECO:0007669"/>
    <property type="project" value="TreeGrafter"/>
</dbReference>
<dbReference type="Gene3D" id="3.40.190.290">
    <property type="match status" value="1"/>
</dbReference>
<dbReference type="Gene3D" id="1.10.10.10">
    <property type="entry name" value="Winged helix-like DNA-binding domain superfamily/Winged helix DNA-binding domain"/>
    <property type="match status" value="1"/>
</dbReference>
<comment type="caution">
    <text evidence="6">The sequence shown here is derived from an EMBL/GenBank/DDBJ whole genome shotgun (WGS) entry which is preliminary data.</text>
</comment>
<dbReference type="AlphaFoldDB" id="A0A4Q7VEH1"/>
<evidence type="ECO:0000256" key="2">
    <source>
        <dbReference type="ARBA" id="ARBA00023015"/>
    </source>
</evidence>
<dbReference type="RefSeq" id="WP_128392746.1">
    <property type="nucleotide sequence ID" value="NZ_SHKO01000002.1"/>
</dbReference>
<dbReference type="PANTHER" id="PTHR30419:SF8">
    <property type="entry name" value="NITROGEN ASSIMILATION TRANSCRIPTIONAL ACTIVATOR-RELATED"/>
    <property type="match status" value="1"/>
</dbReference>
<dbReference type="InterPro" id="IPR036388">
    <property type="entry name" value="WH-like_DNA-bd_sf"/>
</dbReference>